<dbReference type="EMBL" id="JAUYZG010000024">
    <property type="protein sequence ID" value="KAK2870246.1"/>
    <property type="molecule type" value="Genomic_DNA"/>
</dbReference>
<dbReference type="Proteomes" id="UP001187343">
    <property type="component" value="Unassembled WGS sequence"/>
</dbReference>
<dbReference type="AlphaFoldDB" id="A0AA88NYV3"/>
<comment type="caution">
    <text evidence="1">The sequence shown here is derived from an EMBL/GenBank/DDBJ whole genome shotgun (WGS) entry which is preliminary data.</text>
</comment>
<keyword evidence="2" id="KW-1185">Reference proteome</keyword>
<organism evidence="1 2">
    <name type="scientific">Cirrhinus molitorella</name>
    <name type="common">mud carp</name>
    <dbReference type="NCBI Taxonomy" id="172907"/>
    <lineage>
        <taxon>Eukaryota</taxon>
        <taxon>Metazoa</taxon>
        <taxon>Chordata</taxon>
        <taxon>Craniata</taxon>
        <taxon>Vertebrata</taxon>
        <taxon>Euteleostomi</taxon>
        <taxon>Actinopterygii</taxon>
        <taxon>Neopterygii</taxon>
        <taxon>Teleostei</taxon>
        <taxon>Ostariophysi</taxon>
        <taxon>Cypriniformes</taxon>
        <taxon>Cyprinidae</taxon>
        <taxon>Labeoninae</taxon>
        <taxon>Labeonini</taxon>
        <taxon>Cirrhinus</taxon>
    </lineage>
</organism>
<name>A0AA88NYV3_9TELE</name>
<evidence type="ECO:0000313" key="1">
    <source>
        <dbReference type="EMBL" id="KAK2870246.1"/>
    </source>
</evidence>
<protein>
    <submittedName>
        <fullName evidence="1">Uncharacterized protein</fullName>
    </submittedName>
</protein>
<reference evidence="1" key="1">
    <citation type="submission" date="2023-08" db="EMBL/GenBank/DDBJ databases">
        <title>Chromosome-level Genome Assembly of mud carp (Cirrhinus molitorella).</title>
        <authorList>
            <person name="Liu H."/>
        </authorList>
    </citation>
    <scope>NUCLEOTIDE SEQUENCE</scope>
    <source>
        <strain evidence="1">Prfri</strain>
        <tissue evidence="1">Muscle</tissue>
    </source>
</reference>
<gene>
    <name evidence="1" type="ORF">Q8A67_024638</name>
</gene>
<proteinExistence type="predicted"/>
<evidence type="ECO:0000313" key="2">
    <source>
        <dbReference type="Proteomes" id="UP001187343"/>
    </source>
</evidence>
<accession>A0AA88NYV3</accession>
<sequence>MTYSPSSFFRKTDSPVLNLHHWSNKRLGNILQTLLRHTAQLLGFKDLWEEVWRTLSALPEPSEGPVNHRRCP</sequence>